<dbReference type="GO" id="GO:0005737">
    <property type="term" value="C:cytoplasm"/>
    <property type="evidence" value="ECO:0007669"/>
    <property type="project" value="UniProtKB-ARBA"/>
</dbReference>
<dbReference type="GO" id="GO:0012505">
    <property type="term" value="C:endomembrane system"/>
    <property type="evidence" value="ECO:0007669"/>
    <property type="project" value="UniProtKB-ARBA"/>
</dbReference>
<proteinExistence type="predicted"/>
<dbReference type="GO" id="GO:0016020">
    <property type="term" value="C:membrane"/>
    <property type="evidence" value="ECO:0007669"/>
    <property type="project" value="UniProtKB-SubCell"/>
</dbReference>
<dbReference type="PROSITE" id="PS50192">
    <property type="entry name" value="T_SNARE"/>
    <property type="match status" value="1"/>
</dbReference>
<evidence type="ECO:0000313" key="9">
    <source>
        <dbReference type="Proteomes" id="UP000307173"/>
    </source>
</evidence>
<keyword evidence="2" id="KW-0813">Transport</keyword>
<evidence type="ECO:0000256" key="2">
    <source>
        <dbReference type="ARBA" id="ARBA00022448"/>
    </source>
</evidence>
<evidence type="ECO:0000256" key="5">
    <source>
        <dbReference type="ARBA" id="ARBA00023136"/>
    </source>
</evidence>
<evidence type="ECO:0000256" key="3">
    <source>
        <dbReference type="ARBA" id="ARBA00022692"/>
    </source>
</evidence>
<dbReference type="AlphaFoldDB" id="A0A4T0X1Q2"/>
<dbReference type="Proteomes" id="UP000307173">
    <property type="component" value="Unassembled WGS sequence"/>
</dbReference>
<dbReference type="EMBL" id="SELW01000355">
    <property type="protein sequence ID" value="TID28953.1"/>
    <property type="molecule type" value="Genomic_DNA"/>
</dbReference>
<evidence type="ECO:0000259" key="7">
    <source>
        <dbReference type="PROSITE" id="PS50192"/>
    </source>
</evidence>
<dbReference type="SUPFAM" id="SSF58038">
    <property type="entry name" value="SNARE fusion complex"/>
    <property type="match status" value="1"/>
</dbReference>
<keyword evidence="5 6" id="KW-0472">Membrane</keyword>
<keyword evidence="3 6" id="KW-0812">Transmembrane</keyword>
<evidence type="ECO:0000256" key="1">
    <source>
        <dbReference type="ARBA" id="ARBA00004167"/>
    </source>
</evidence>
<comment type="subcellular location">
    <subcellularLocation>
        <location evidence="1">Membrane</location>
        <topology evidence="1">Single-pass membrane protein</topology>
    </subcellularLocation>
</comment>
<keyword evidence="9" id="KW-1185">Reference proteome</keyword>
<organism evidence="8 9">
    <name type="scientific">Pichia inconspicua</name>
    <dbReference type="NCBI Taxonomy" id="52247"/>
    <lineage>
        <taxon>Eukaryota</taxon>
        <taxon>Fungi</taxon>
        <taxon>Dikarya</taxon>
        <taxon>Ascomycota</taxon>
        <taxon>Saccharomycotina</taxon>
        <taxon>Pichiomycetes</taxon>
        <taxon>Pichiales</taxon>
        <taxon>Pichiaceae</taxon>
        <taxon>Pichia</taxon>
    </lineage>
</organism>
<dbReference type="PANTHER" id="PTHR12791">
    <property type="entry name" value="GOLGI SNARE BET1-RELATED"/>
    <property type="match status" value="1"/>
</dbReference>
<evidence type="ECO:0000256" key="4">
    <source>
        <dbReference type="ARBA" id="ARBA00022989"/>
    </source>
</evidence>
<accession>A0A4T0X1Q2</accession>
<dbReference type="Gene3D" id="1.20.5.110">
    <property type="match status" value="1"/>
</dbReference>
<evidence type="ECO:0000313" key="8">
    <source>
        <dbReference type="EMBL" id="TID28953.1"/>
    </source>
</evidence>
<gene>
    <name evidence="8" type="ORF">CANINC_002221</name>
</gene>
<protein>
    <recommendedName>
        <fullName evidence="7">t-SNARE coiled-coil homology domain-containing protein</fullName>
    </recommendedName>
</protein>
<dbReference type="STRING" id="52247.A0A4T0X1Q2"/>
<evidence type="ECO:0000256" key="6">
    <source>
        <dbReference type="SAM" id="Phobius"/>
    </source>
</evidence>
<sequence>METDNDQRFNALAGKVSAFRAIASDVNNYAARDNNQLDSLQNRFDALSEGLRSTSSKLTHVIKSNPKISKLVAVGFLIFLIIYYSIRLL</sequence>
<keyword evidence="4 6" id="KW-1133">Transmembrane helix</keyword>
<feature type="transmembrane region" description="Helical" evidence="6">
    <location>
        <begin position="68"/>
        <end position="86"/>
    </location>
</feature>
<comment type="caution">
    <text evidence="8">The sequence shown here is derived from an EMBL/GenBank/DDBJ whole genome shotgun (WGS) entry which is preliminary data.</text>
</comment>
<dbReference type="InterPro" id="IPR000727">
    <property type="entry name" value="T_SNARE_dom"/>
</dbReference>
<reference evidence="8 9" key="1">
    <citation type="journal article" date="2019" name="Front. Genet.">
        <title>Whole-Genome Sequencing of the Opportunistic Yeast Pathogen Candida inconspicua Uncovers Its Hybrid Origin.</title>
        <authorList>
            <person name="Mixao V."/>
            <person name="Hansen A.P."/>
            <person name="Saus E."/>
            <person name="Boekhout T."/>
            <person name="Lass-Florl C."/>
            <person name="Gabaldon T."/>
        </authorList>
    </citation>
    <scope>NUCLEOTIDE SEQUENCE [LARGE SCALE GENOMIC DNA]</scope>
    <source>
        <strain evidence="8 9">CBS 180</strain>
    </source>
</reference>
<dbReference type="OrthoDB" id="3063237at2759"/>
<feature type="domain" description="T-SNARE coiled-coil homology" evidence="7">
    <location>
        <begin position="1"/>
        <end position="61"/>
    </location>
</feature>
<name>A0A4T0X1Q2_9ASCO</name>